<accession>A0A9P5YTG8</accession>
<dbReference type="CDD" id="cd00161">
    <property type="entry name" value="beta-trefoil_Ricin-like"/>
    <property type="match status" value="1"/>
</dbReference>
<dbReference type="EMBL" id="MU155345">
    <property type="protein sequence ID" value="KAF9475159.1"/>
    <property type="molecule type" value="Genomic_DNA"/>
</dbReference>
<organism evidence="3 4">
    <name type="scientific">Pholiota conissans</name>
    <dbReference type="NCBI Taxonomy" id="109636"/>
    <lineage>
        <taxon>Eukaryota</taxon>
        <taxon>Fungi</taxon>
        <taxon>Dikarya</taxon>
        <taxon>Basidiomycota</taxon>
        <taxon>Agaricomycotina</taxon>
        <taxon>Agaricomycetes</taxon>
        <taxon>Agaricomycetidae</taxon>
        <taxon>Agaricales</taxon>
        <taxon>Agaricineae</taxon>
        <taxon>Strophariaceae</taxon>
        <taxon>Pholiota</taxon>
    </lineage>
</organism>
<evidence type="ECO:0000256" key="1">
    <source>
        <dbReference type="SAM" id="SignalP"/>
    </source>
</evidence>
<feature type="chain" id="PRO_5040164582" evidence="1">
    <location>
        <begin position="23"/>
        <end position="310"/>
    </location>
</feature>
<dbReference type="SMART" id="SM00458">
    <property type="entry name" value="RICIN"/>
    <property type="match status" value="1"/>
</dbReference>
<evidence type="ECO:0000313" key="4">
    <source>
        <dbReference type="Proteomes" id="UP000807469"/>
    </source>
</evidence>
<protein>
    <submittedName>
        <fullName evidence="3">Ricin B-like lectin</fullName>
    </submittedName>
</protein>
<dbReference type="Gene3D" id="2.80.10.50">
    <property type="match status" value="1"/>
</dbReference>
<feature type="signal peptide" evidence="1">
    <location>
        <begin position="1"/>
        <end position="22"/>
    </location>
</feature>
<dbReference type="SUPFAM" id="SSF50370">
    <property type="entry name" value="Ricin B-like lectins"/>
    <property type="match status" value="1"/>
</dbReference>
<dbReference type="OrthoDB" id="6770063at2759"/>
<comment type="caution">
    <text evidence="3">The sequence shown here is derived from an EMBL/GenBank/DDBJ whole genome shotgun (WGS) entry which is preliminary data.</text>
</comment>
<dbReference type="AlphaFoldDB" id="A0A9P5YTG8"/>
<reference evidence="3" key="1">
    <citation type="submission" date="2020-11" db="EMBL/GenBank/DDBJ databases">
        <authorList>
            <consortium name="DOE Joint Genome Institute"/>
            <person name="Ahrendt S."/>
            <person name="Riley R."/>
            <person name="Andreopoulos W."/>
            <person name="Labutti K."/>
            <person name="Pangilinan J."/>
            <person name="Ruiz-Duenas F.J."/>
            <person name="Barrasa J.M."/>
            <person name="Sanchez-Garcia M."/>
            <person name="Camarero S."/>
            <person name="Miyauchi S."/>
            <person name="Serrano A."/>
            <person name="Linde D."/>
            <person name="Babiker R."/>
            <person name="Drula E."/>
            <person name="Ayuso-Fernandez I."/>
            <person name="Pacheco R."/>
            <person name="Padilla G."/>
            <person name="Ferreira P."/>
            <person name="Barriuso J."/>
            <person name="Kellner H."/>
            <person name="Castanera R."/>
            <person name="Alfaro M."/>
            <person name="Ramirez L."/>
            <person name="Pisabarro A.G."/>
            <person name="Kuo A."/>
            <person name="Tritt A."/>
            <person name="Lipzen A."/>
            <person name="He G."/>
            <person name="Yan M."/>
            <person name="Ng V."/>
            <person name="Cullen D."/>
            <person name="Martin F."/>
            <person name="Rosso M.-N."/>
            <person name="Henrissat B."/>
            <person name="Hibbett D."/>
            <person name="Martinez A.T."/>
            <person name="Grigoriev I.V."/>
        </authorList>
    </citation>
    <scope>NUCLEOTIDE SEQUENCE</scope>
    <source>
        <strain evidence="3">CIRM-BRFM 674</strain>
    </source>
</reference>
<sequence length="310" mass="33095">MFSKYRVTTALLLSLSTLSARAQDQSTDLNRTYVVHNSCPGTINLFLAAELQGILASGASLTKIADVESSLWFTDANGGRFTGEGTMRTGFSDNSYWLVHDQGQINTGLKVAPRAHPGPNGTCTVAECDSATCKDTFIGVTPIFPPNATSPAPFHHCGTGEAADIAFDITFCPDGKFPKTTGIEIHPGNDDSKCLEVRGGKFANGTPVVIDDCNNKKAQNWFLTQGSTTIRAAGTDFCIDAGLEPANGTALTIARCVDHLSSQQWNFTVHSIAVQGQNQCLDVADGDLTNGVQVETIECSSSDFNQFWDI</sequence>
<dbReference type="PROSITE" id="PS50231">
    <property type="entry name" value="RICIN_B_LECTIN"/>
    <property type="match status" value="1"/>
</dbReference>
<name>A0A9P5YTG8_9AGAR</name>
<proteinExistence type="predicted"/>
<dbReference type="Pfam" id="PF00652">
    <property type="entry name" value="Ricin_B_lectin"/>
    <property type="match status" value="1"/>
</dbReference>
<feature type="domain" description="Ricin B lectin" evidence="2">
    <location>
        <begin position="179"/>
        <end position="310"/>
    </location>
</feature>
<dbReference type="InterPro" id="IPR035992">
    <property type="entry name" value="Ricin_B-like_lectins"/>
</dbReference>
<dbReference type="Proteomes" id="UP000807469">
    <property type="component" value="Unassembled WGS sequence"/>
</dbReference>
<gene>
    <name evidence="3" type="ORF">BDN70DRAFT_884055</name>
</gene>
<keyword evidence="4" id="KW-1185">Reference proteome</keyword>
<evidence type="ECO:0000259" key="2">
    <source>
        <dbReference type="SMART" id="SM00458"/>
    </source>
</evidence>
<keyword evidence="1" id="KW-0732">Signal</keyword>
<dbReference type="InterPro" id="IPR000772">
    <property type="entry name" value="Ricin_B_lectin"/>
</dbReference>
<evidence type="ECO:0000313" key="3">
    <source>
        <dbReference type="EMBL" id="KAF9475159.1"/>
    </source>
</evidence>